<feature type="compositionally biased region" description="Basic and acidic residues" evidence="1">
    <location>
        <begin position="52"/>
        <end position="66"/>
    </location>
</feature>
<feature type="region of interest" description="Disordered" evidence="1">
    <location>
        <begin position="1"/>
        <end position="34"/>
    </location>
</feature>
<evidence type="ECO:0000313" key="3">
    <source>
        <dbReference type="EMBL" id="GMI25560.1"/>
    </source>
</evidence>
<dbReference type="InterPro" id="IPR036249">
    <property type="entry name" value="Thioredoxin-like_sf"/>
</dbReference>
<sequence length="262" mass="29230">MPSAQDSAGAGKAAKFVNANPLGPMSNPFEGMGDDEKEYQKVVSENVNKRMEGAMNDLKNKYKDGKGNNGGEENGPTGDAYQKHQAGMAKKKAAMKAQANKSRAAEAAYRHITQDEFLNEVTTSKYVAIHFFHKEFERCKILHHHLDLIAPLHVECKFGQIDAEKCPFFIQKLQIQMLPCLVVFKDGVVVDRLVGFDAMAIDPAEPDKWHTSRLQAWIASTGAIRFTMPTEEIMKEMKKMGIVQRGAIWSENRAHDSESDSD</sequence>
<protein>
    <recommendedName>
        <fullName evidence="2">Thioredoxin domain-containing protein</fullName>
    </recommendedName>
</protein>
<dbReference type="Proteomes" id="UP001165060">
    <property type="component" value="Unassembled WGS sequence"/>
</dbReference>
<dbReference type="EMBL" id="BRYB01005524">
    <property type="protein sequence ID" value="GMI25560.1"/>
    <property type="molecule type" value="Genomic_DNA"/>
</dbReference>
<feature type="region of interest" description="Disordered" evidence="1">
    <location>
        <begin position="52"/>
        <end position="81"/>
    </location>
</feature>
<dbReference type="Pfam" id="PF00085">
    <property type="entry name" value="Thioredoxin"/>
    <property type="match status" value="1"/>
</dbReference>
<dbReference type="PANTHER" id="PTHR21148">
    <property type="entry name" value="THIOREDOXIN DOMAIN-CONTAINING PROTEIN 9"/>
    <property type="match status" value="1"/>
</dbReference>
<dbReference type="InterPro" id="IPR013766">
    <property type="entry name" value="Thioredoxin_domain"/>
</dbReference>
<organism evidence="3 4">
    <name type="scientific">Tetraparma gracilis</name>
    <dbReference type="NCBI Taxonomy" id="2962635"/>
    <lineage>
        <taxon>Eukaryota</taxon>
        <taxon>Sar</taxon>
        <taxon>Stramenopiles</taxon>
        <taxon>Ochrophyta</taxon>
        <taxon>Bolidophyceae</taxon>
        <taxon>Parmales</taxon>
        <taxon>Triparmaceae</taxon>
        <taxon>Tetraparma</taxon>
    </lineage>
</organism>
<dbReference type="SUPFAM" id="SSF52833">
    <property type="entry name" value="Thioredoxin-like"/>
    <property type="match status" value="1"/>
</dbReference>
<name>A0ABQ6MFT4_9STRA</name>
<evidence type="ECO:0000259" key="2">
    <source>
        <dbReference type="Pfam" id="PF00085"/>
    </source>
</evidence>
<comment type="caution">
    <text evidence="3">The sequence shown here is derived from an EMBL/GenBank/DDBJ whole genome shotgun (WGS) entry which is preliminary data.</text>
</comment>
<reference evidence="3 4" key="1">
    <citation type="journal article" date="2023" name="Commun. Biol.">
        <title>Genome analysis of Parmales, the sister group of diatoms, reveals the evolutionary specialization of diatoms from phago-mixotrophs to photoautotrophs.</title>
        <authorList>
            <person name="Ban H."/>
            <person name="Sato S."/>
            <person name="Yoshikawa S."/>
            <person name="Yamada K."/>
            <person name="Nakamura Y."/>
            <person name="Ichinomiya M."/>
            <person name="Sato N."/>
            <person name="Blanc-Mathieu R."/>
            <person name="Endo H."/>
            <person name="Kuwata A."/>
            <person name="Ogata H."/>
        </authorList>
    </citation>
    <scope>NUCLEOTIDE SEQUENCE [LARGE SCALE GENOMIC DNA]</scope>
</reference>
<gene>
    <name evidence="3" type="ORF">TeGR_g4668</name>
</gene>
<dbReference type="Gene3D" id="3.40.30.10">
    <property type="entry name" value="Glutaredoxin"/>
    <property type="match status" value="1"/>
</dbReference>
<keyword evidence="4" id="KW-1185">Reference proteome</keyword>
<evidence type="ECO:0000313" key="4">
    <source>
        <dbReference type="Proteomes" id="UP001165060"/>
    </source>
</evidence>
<feature type="domain" description="Thioredoxin" evidence="2">
    <location>
        <begin position="111"/>
        <end position="195"/>
    </location>
</feature>
<accession>A0ABQ6MFT4</accession>
<proteinExistence type="predicted"/>
<evidence type="ECO:0000256" key="1">
    <source>
        <dbReference type="SAM" id="MobiDB-lite"/>
    </source>
</evidence>